<reference evidence="1" key="2">
    <citation type="journal article" date="2021" name="Data Brief">
        <title>Draft genome sequence data of the facultative, thermophilic, xylanolytic bacterium Paenibacillus sp. strain DA-C8.</title>
        <authorList>
            <person name="Chhe C."/>
            <person name="Uke A."/>
            <person name="Baramee S."/>
            <person name="Ungkulpasvich U."/>
            <person name="Tachaapaikoon C."/>
            <person name="Pason P."/>
            <person name="Waeonukul R."/>
            <person name="Ratanakhanokchai K."/>
            <person name="Kosugi A."/>
        </authorList>
    </citation>
    <scope>NUCLEOTIDE SEQUENCE</scope>
    <source>
        <strain evidence="1">DA-C8</strain>
    </source>
</reference>
<dbReference type="EMBL" id="BMAQ01000047">
    <property type="protein sequence ID" value="GFR39453.1"/>
    <property type="molecule type" value="Genomic_DNA"/>
</dbReference>
<keyword evidence="2" id="KW-1185">Reference proteome</keyword>
<gene>
    <name evidence="1" type="ORF">PRECH8_27490</name>
</gene>
<accession>A0A916QI76</accession>
<protein>
    <submittedName>
        <fullName evidence="1">Uncharacterized protein</fullName>
    </submittedName>
</protein>
<dbReference type="AlphaFoldDB" id="A0A916QI76"/>
<organism evidence="1 2">
    <name type="scientific">Insulibacter thermoxylanivorax</name>
    <dbReference type="NCBI Taxonomy" id="2749268"/>
    <lineage>
        <taxon>Bacteria</taxon>
        <taxon>Bacillati</taxon>
        <taxon>Bacillota</taxon>
        <taxon>Bacilli</taxon>
        <taxon>Bacillales</taxon>
        <taxon>Paenibacillaceae</taxon>
        <taxon>Insulibacter</taxon>
    </lineage>
</organism>
<reference evidence="1" key="1">
    <citation type="submission" date="2020-08" db="EMBL/GenBank/DDBJ databases">
        <authorList>
            <person name="Uke A."/>
            <person name="Chhe C."/>
            <person name="Baramee S."/>
            <person name="Kosugi A."/>
        </authorList>
    </citation>
    <scope>NUCLEOTIDE SEQUENCE</scope>
    <source>
        <strain evidence="1">DA-C8</strain>
    </source>
</reference>
<comment type="caution">
    <text evidence="1">The sequence shown here is derived from an EMBL/GenBank/DDBJ whole genome shotgun (WGS) entry which is preliminary data.</text>
</comment>
<evidence type="ECO:0000313" key="2">
    <source>
        <dbReference type="Proteomes" id="UP000654993"/>
    </source>
</evidence>
<name>A0A916QI76_9BACL</name>
<evidence type="ECO:0000313" key="1">
    <source>
        <dbReference type="EMBL" id="GFR39453.1"/>
    </source>
</evidence>
<dbReference type="Proteomes" id="UP000654993">
    <property type="component" value="Unassembled WGS sequence"/>
</dbReference>
<proteinExistence type="predicted"/>
<sequence length="90" mass="10166">MIPLFLDHPPQLEMSLADQVDQVKLMHRGGLQRISLLSSIIDWLTQPTIQNALENVNQVDKIVNEAYNRIVNLVDDIYGTGDMGCLKSEM</sequence>